<feature type="transmembrane region" description="Helical" evidence="1">
    <location>
        <begin position="7"/>
        <end position="26"/>
    </location>
</feature>
<evidence type="ECO:0000259" key="2">
    <source>
        <dbReference type="Pfam" id="PF10648"/>
    </source>
</evidence>
<keyword evidence="1" id="KW-0472">Membrane</keyword>
<comment type="caution">
    <text evidence="3">The sequence shown here is derived from an EMBL/GenBank/DDBJ whole genome shotgun (WGS) entry which is preliminary data.</text>
</comment>
<dbReference type="Pfam" id="PF10648">
    <property type="entry name" value="Gmad2"/>
    <property type="match status" value="1"/>
</dbReference>
<reference evidence="3 4" key="1">
    <citation type="journal article" date="2016" name="Nat. Commun.">
        <title>Thousands of microbial genomes shed light on interconnected biogeochemical processes in an aquifer system.</title>
        <authorList>
            <person name="Anantharaman K."/>
            <person name="Brown C.T."/>
            <person name="Hug L.A."/>
            <person name="Sharon I."/>
            <person name="Castelle C.J."/>
            <person name="Probst A.J."/>
            <person name="Thomas B.C."/>
            <person name="Singh A."/>
            <person name="Wilkins M.J."/>
            <person name="Karaoz U."/>
            <person name="Brodie E.L."/>
            <person name="Williams K.H."/>
            <person name="Hubbard S.S."/>
            <person name="Banfield J.F."/>
        </authorList>
    </citation>
    <scope>NUCLEOTIDE SEQUENCE [LARGE SCALE GENOMIC DNA]</scope>
</reference>
<keyword evidence="1" id="KW-1133">Transmembrane helix</keyword>
<dbReference type="Proteomes" id="UP000177740">
    <property type="component" value="Unassembled WGS sequence"/>
</dbReference>
<dbReference type="InterPro" id="IPR018911">
    <property type="entry name" value="Gmad2_Ig-like_dom"/>
</dbReference>
<dbReference type="STRING" id="1801677.A2365_03000"/>
<name>A0A1G2ENT9_9BACT</name>
<evidence type="ECO:0000313" key="3">
    <source>
        <dbReference type="EMBL" id="OGZ27417.1"/>
    </source>
</evidence>
<feature type="domain" description="Bacterial spore germination immunoglobulin-like" evidence="2">
    <location>
        <begin position="141"/>
        <end position="220"/>
    </location>
</feature>
<accession>A0A1G2ENT9</accession>
<keyword evidence="1" id="KW-0812">Transmembrane</keyword>
<organism evidence="3 4">
    <name type="scientific">Candidatus Nealsonbacteria bacterium RIFOXYB1_FULL_40_15</name>
    <dbReference type="NCBI Taxonomy" id="1801677"/>
    <lineage>
        <taxon>Bacteria</taxon>
        <taxon>Candidatus Nealsoniibacteriota</taxon>
    </lineage>
</organism>
<proteinExistence type="predicted"/>
<dbReference type="EMBL" id="MHMM01000006">
    <property type="protein sequence ID" value="OGZ27417.1"/>
    <property type="molecule type" value="Genomic_DNA"/>
</dbReference>
<protein>
    <recommendedName>
        <fullName evidence="2">Bacterial spore germination immunoglobulin-like domain-containing protein</fullName>
    </recommendedName>
</protein>
<gene>
    <name evidence="3" type="ORF">A2365_03000</name>
</gene>
<evidence type="ECO:0000313" key="4">
    <source>
        <dbReference type="Proteomes" id="UP000177740"/>
    </source>
</evidence>
<evidence type="ECO:0000256" key="1">
    <source>
        <dbReference type="SAM" id="Phobius"/>
    </source>
</evidence>
<sequence>MNTKTAIFIVIVFVLIVAGITAYYYWTEPGLASKTGFIEGEAEYPQGDAPEGFKVCAINLENEKEFCFDGAGNYRIEVPEGSYRIIAFYPGSEFKGYYTELAACGMEEGCGSHDIKETQVLPDKTISGVNPSDWHILSGDIRIFSPYSGQEVENSVDIKGEARGGWFFEADFPVKIVNEDGEVLDQKPASAQGDWMTEDFVPFSATPEFSPNSETGKIIFEKANPSGLEENARTVEVPVVFKIDSSREDLAKSKAEAWIRNSAPTYKFDGMNLKFEKITKTGECANCFEAEYSFSSRNAGYGDREGESLAQVIVDHRINISVKNGIVTKAVTDNKYDEIRERFINL</sequence>
<dbReference type="AlphaFoldDB" id="A0A1G2ENT9"/>